<gene>
    <name evidence="2" type="ORF">DVH24_018846</name>
</gene>
<dbReference type="EMBL" id="RDQH01000342">
    <property type="protein sequence ID" value="RXH71491.1"/>
    <property type="molecule type" value="Genomic_DNA"/>
</dbReference>
<sequence>MSLLEGGRGKGRGSYQTDATRGRFSGRSSSRGSYQDEDYNRLRGNGFHQRGKATPPADT</sequence>
<dbReference type="STRING" id="3750.A0A498HQR5"/>
<reference evidence="2 3" key="1">
    <citation type="submission" date="2018-10" db="EMBL/GenBank/DDBJ databases">
        <title>A high-quality apple genome assembly.</title>
        <authorList>
            <person name="Hu J."/>
        </authorList>
    </citation>
    <scope>NUCLEOTIDE SEQUENCE [LARGE SCALE GENOMIC DNA]</scope>
    <source>
        <strain evidence="3">cv. HFTH1</strain>
        <tissue evidence="2">Young leaf</tissue>
    </source>
</reference>
<dbReference type="Proteomes" id="UP000290289">
    <property type="component" value="Chromosome 16"/>
</dbReference>
<dbReference type="AlphaFoldDB" id="A0A498HQR5"/>
<evidence type="ECO:0000256" key="1">
    <source>
        <dbReference type="SAM" id="MobiDB-lite"/>
    </source>
</evidence>
<accession>A0A498HQR5</accession>
<comment type="caution">
    <text evidence="2">The sequence shown here is derived from an EMBL/GenBank/DDBJ whole genome shotgun (WGS) entry which is preliminary data.</text>
</comment>
<proteinExistence type="predicted"/>
<organism evidence="2 3">
    <name type="scientific">Malus domestica</name>
    <name type="common">Apple</name>
    <name type="synonym">Pyrus malus</name>
    <dbReference type="NCBI Taxonomy" id="3750"/>
    <lineage>
        <taxon>Eukaryota</taxon>
        <taxon>Viridiplantae</taxon>
        <taxon>Streptophyta</taxon>
        <taxon>Embryophyta</taxon>
        <taxon>Tracheophyta</taxon>
        <taxon>Spermatophyta</taxon>
        <taxon>Magnoliopsida</taxon>
        <taxon>eudicotyledons</taxon>
        <taxon>Gunneridae</taxon>
        <taxon>Pentapetalae</taxon>
        <taxon>rosids</taxon>
        <taxon>fabids</taxon>
        <taxon>Rosales</taxon>
        <taxon>Rosaceae</taxon>
        <taxon>Amygdaloideae</taxon>
        <taxon>Maleae</taxon>
        <taxon>Malus</taxon>
    </lineage>
</organism>
<feature type="compositionally biased region" description="Low complexity" evidence="1">
    <location>
        <begin position="22"/>
        <end position="33"/>
    </location>
</feature>
<evidence type="ECO:0000313" key="3">
    <source>
        <dbReference type="Proteomes" id="UP000290289"/>
    </source>
</evidence>
<evidence type="ECO:0000313" key="2">
    <source>
        <dbReference type="EMBL" id="RXH71491.1"/>
    </source>
</evidence>
<name>A0A498HQR5_MALDO</name>
<keyword evidence="3" id="KW-1185">Reference proteome</keyword>
<protein>
    <submittedName>
        <fullName evidence="2">Uncharacterized protein</fullName>
    </submittedName>
</protein>
<feature type="region of interest" description="Disordered" evidence="1">
    <location>
        <begin position="1"/>
        <end position="59"/>
    </location>
</feature>